<dbReference type="InterPro" id="IPR036866">
    <property type="entry name" value="RibonucZ/Hydroxyglut_hydro"/>
</dbReference>
<dbReference type="PANTHER" id="PTHR33835">
    <property type="entry name" value="YALI0C07656P"/>
    <property type="match status" value="1"/>
</dbReference>
<accession>A0A0C9TD03</accession>
<keyword evidence="2" id="KW-1185">Reference proteome</keyword>
<evidence type="ECO:0008006" key="3">
    <source>
        <dbReference type="Google" id="ProtNLM"/>
    </source>
</evidence>
<dbReference type="HOGENOM" id="CLU_056292_1_0_1"/>
<proteinExistence type="predicted"/>
<sequence length="237" mass="26820">MAETVIRQVTQDVWTFSRPFARSGIIPFGGRSTAIRLRDGNVWVLASTALDDATKKKIDELGVVKYIIGPDALHYLFLGDFKKAYPEAKVIGVEPLMTKKGCPKLDGAYGVDPPETKYGFEDEIQACYFSAFRNKDVAFNHIASKSLIEADLLLNLPATEQYSKVQKKPLLFSLKLSPFSWLHQKFVWFVGENVETMKQDIQTVASWDFERIIPCHGDTIEEKAKEAWRSAYAAYLK</sequence>
<dbReference type="SUPFAM" id="SSF56281">
    <property type="entry name" value="Metallo-hydrolase/oxidoreductase"/>
    <property type="match status" value="1"/>
</dbReference>
<organism evidence="1 2">
    <name type="scientific">Sphaerobolus stellatus (strain SS14)</name>
    <dbReference type="NCBI Taxonomy" id="990650"/>
    <lineage>
        <taxon>Eukaryota</taxon>
        <taxon>Fungi</taxon>
        <taxon>Dikarya</taxon>
        <taxon>Basidiomycota</taxon>
        <taxon>Agaricomycotina</taxon>
        <taxon>Agaricomycetes</taxon>
        <taxon>Phallomycetidae</taxon>
        <taxon>Geastrales</taxon>
        <taxon>Sphaerobolaceae</taxon>
        <taxon>Sphaerobolus</taxon>
    </lineage>
</organism>
<dbReference type="InterPro" id="IPR025638">
    <property type="entry name" value="DUF4336"/>
</dbReference>
<evidence type="ECO:0000313" key="1">
    <source>
        <dbReference type="EMBL" id="KIJ27073.1"/>
    </source>
</evidence>
<dbReference type="EMBL" id="KN837347">
    <property type="protein sequence ID" value="KIJ27073.1"/>
    <property type="molecule type" value="Genomic_DNA"/>
</dbReference>
<dbReference type="OrthoDB" id="421671at2759"/>
<dbReference type="Proteomes" id="UP000054279">
    <property type="component" value="Unassembled WGS sequence"/>
</dbReference>
<dbReference type="PANTHER" id="PTHR33835:SF1">
    <property type="entry name" value="METALLO-BETA-LACTAMASE DOMAIN-CONTAINING PROTEIN"/>
    <property type="match status" value="1"/>
</dbReference>
<gene>
    <name evidence="1" type="ORF">M422DRAFT_236237</name>
</gene>
<reference evidence="1 2" key="1">
    <citation type="submission" date="2014-06" db="EMBL/GenBank/DDBJ databases">
        <title>Evolutionary Origins and Diversification of the Mycorrhizal Mutualists.</title>
        <authorList>
            <consortium name="DOE Joint Genome Institute"/>
            <consortium name="Mycorrhizal Genomics Consortium"/>
            <person name="Kohler A."/>
            <person name="Kuo A."/>
            <person name="Nagy L.G."/>
            <person name="Floudas D."/>
            <person name="Copeland A."/>
            <person name="Barry K.W."/>
            <person name="Cichocki N."/>
            <person name="Veneault-Fourrey C."/>
            <person name="LaButti K."/>
            <person name="Lindquist E.A."/>
            <person name="Lipzen A."/>
            <person name="Lundell T."/>
            <person name="Morin E."/>
            <person name="Murat C."/>
            <person name="Riley R."/>
            <person name="Ohm R."/>
            <person name="Sun H."/>
            <person name="Tunlid A."/>
            <person name="Henrissat B."/>
            <person name="Grigoriev I.V."/>
            <person name="Hibbett D.S."/>
            <person name="Martin F."/>
        </authorList>
    </citation>
    <scope>NUCLEOTIDE SEQUENCE [LARGE SCALE GENOMIC DNA]</scope>
    <source>
        <strain evidence="1 2">SS14</strain>
    </source>
</reference>
<protein>
    <recommendedName>
        <fullName evidence="3">DUF4336 domain-containing protein</fullName>
    </recommendedName>
</protein>
<name>A0A0C9TD03_SPHS4</name>
<evidence type="ECO:0000313" key="2">
    <source>
        <dbReference type="Proteomes" id="UP000054279"/>
    </source>
</evidence>
<dbReference type="AlphaFoldDB" id="A0A0C9TD03"/>